<evidence type="ECO:0000313" key="13">
    <source>
        <dbReference type="Proteomes" id="UP000677180"/>
    </source>
</evidence>
<proteinExistence type="predicted"/>
<organism evidence="12 13">
    <name type="scientific">Arachnia propionica</name>
    <dbReference type="NCBI Taxonomy" id="1750"/>
    <lineage>
        <taxon>Bacteria</taxon>
        <taxon>Bacillati</taxon>
        <taxon>Actinomycetota</taxon>
        <taxon>Actinomycetes</taxon>
        <taxon>Propionibacteriales</taxon>
        <taxon>Propionibacteriaceae</taxon>
        <taxon>Arachnia</taxon>
    </lineage>
</organism>
<evidence type="ECO:0000256" key="5">
    <source>
        <dbReference type="ARBA" id="ARBA00022741"/>
    </source>
</evidence>
<dbReference type="InterPro" id="IPR003594">
    <property type="entry name" value="HATPase_dom"/>
</dbReference>
<evidence type="ECO:0000259" key="10">
    <source>
        <dbReference type="Pfam" id="PF02518"/>
    </source>
</evidence>
<keyword evidence="9" id="KW-0472">Membrane</keyword>
<feature type="domain" description="Signal transduction histidine kinase subgroup 3 dimerisation and phosphoacceptor" evidence="11">
    <location>
        <begin position="183"/>
        <end position="248"/>
    </location>
</feature>
<keyword evidence="7" id="KW-0067">ATP-binding</keyword>
<protein>
    <recommendedName>
        <fullName evidence="2">histidine kinase</fullName>
        <ecNumber evidence="2">2.7.13.3</ecNumber>
    </recommendedName>
</protein>
<feature type="transmembrane region" description="Helical" evidence="9">
    <location>
        <begin position="133"/>
        <end position="155"/>
    </location>
</feature>
<keyword evidence="9" id="KW-0812">Transmembrane</keyword>
<sequence>MNTPVPIRRNDLLLAVGCGILQATALALGYGSRARENYAALVCLGGVQGIALVLWRRHPVVCQLLVWGEQLAMMVLMPRGFTFAWVAQAVAGFGIGLRLPPLRGGLLAGILGLAEAVVVVVRESPDPGRWAEVLTFVLGKLSSYLLPVLGGVMLASRTQRMQQQRDWEAREHQHQLDLALIDERRRIAGELHDVAAHHLAGIVVQSAAVGRLIDRDPGAAKEAAAQLRAQSKETLDGLRSVVGLLRENATPVAGLHDLPELIAATRDLGVEVSFIPPFPRPALSPIADRAVYRVVQQAISNALQHAPGAWLRIDVTQTGDQLETTIVNGSAQRQGESRTGGVGLKVMRERAVAAGGTLETGPTPEGGWRVRLVVPVIGGEDEEER</sequence>
<dbReference type="InterPro" id="IPR036890">
    <property type="entry name" value="HATPase_C_sf"/>
</dbReference>
<evidence type="ECO:0000256" key="8">
    <source>
        <dbReference type="ARBA" id="ARBA00023012"/>
    </source>
</evidence>
<dbReference type="InterPro" id="IPR050482">
    <property type="entry name" value="Sensor_HK_TwoCompSys"/>
</dbReference>
<dbReference type="Pfam" id="PF07730">
    <property type="entry name" value="HisKA_3"/>
    <property type="match status" value="1"/>
</dbReference>
<dbReference type="AlphaFoldDB" id="A0AB37I0P5"/>
<dbReference type="PANTHER" id="PTHR24421">
    <property type="entry name" value="NITRATE/NITRITE SENSOR PROTEIN NARX-RELATED"/>
    <property type="match status" value="1"/>
</dbReference>
<dbReference type="GO" id="GO:0046983">
    <property type="term" value="F:protein dimerization activity"/>
    <property type="evidence" value="ECO:0007669"/>
    <property type="project" value="InterPro"/>
</dbReference>
<feature type="domain" description="Histidine kinase/HSP90-like ATPase" evidence="10">
    <location>
        <begin position="289"/>
        <end position="376"/>
    </location>
</feature>
<dbReference type="CDD" id="cd16917">
    <property type="entry name" value="HATPase_UhpB-NarQ-NarX-like"/>
    <property type="match status" value="1"/>
</dbReference>
<keyword evidence="8" id="KW-0902">Two-component regulatory system</keyword>
<evidence type="ECO:0000256" key="1">
    <source>
        <dbReference type="ARBA" id="ARBA00000085"/>
    </source>
</evidence>
<keyword evidence="4" id="KW-0808">Transferase</keyword>
<evidence type="ECO:0000256" key="7">
    <source>
        <dbReference type="ARBA" id="ARBA00022840"/>
    </source>
</evidence>
<feature type="transmembrane region" description="Helical" evidence="9">
    <location>
        <begin position="76"/>
        <end position="97"/>
    </location>
</feature>
<evidence type="ECO:0000256" key="9">
    <source>
        <dbReference type="SAM" id="Phobius"/>
    </source>
</evidence>
<dbReference type="Pfam" id="PF02518">
    <property type="entry name" value="HATPase_c"/>
    <property type="match status" value="1"/>
</dbReference>
<dbReference type="EMBL" id="CP072385">
    <property type="protein sequence ID" value="QUC10698.1"/>
    <property type="molecule type" value="Genomic_DNA"/>
</dbReference>
<feature type="transmembrane region" description="Helical" evidence="9">
    <location>
        <begin position="38"/>
        <end position="56"/>
    </location>
</feature>
<keyword evidence="3" id="KW-0597">Phosphoprotein</keyword>
<keyword evidence="9" id="KW-1133">Transmembrane helix</keyword>
<keyword evidence="5" id="KW-0547">Nucleotide-binding</keyword>
<accession>A0AB37I0P5</accession>
<dbReference type="Gene3D" id="1.20.5.1930">
    <property type="match status" value="1"/>
</dbReference>
<feature type="transmembrane region" description="Helical" evidence="9">
    <location>
        <begin position="104"/>
        <end position="121"/>
    </location>
</feature>
<keyword evidence="6 12" id="KW-0418">Kinase</keyword>
<evidence type="ECO:0000256" key="6">
    <source>
        <dbReference type="ARBA" id="ARBA00022777"/>
    </source>
</evidence>
<dbReference type="GO" id="GO:0016020">
    <property type="term" value="C:membrane"/>
    <property type="evidence" value="ECO:0007669"/>
    <property type="project" value="InterPro"/>
</dbReference>
<evidence type="ECO:0000256" key="4">
    <source>
        <dbReference type="ARBA" id="ARBA00022679"/>
    </source>
</evidence>
<dbReference type="EC" id="2.7.13.3" evidence="2"/>
<gene>
    <name evidence="12" type="ORF">J5A53_13145</name>
</gene>
<evidence type="ECO:0000313" key="12">
    <source>
        <dbReference type="EMBL" id="QUC10698.1"/>
    </source>
</evidence>
<dbReference type="PANTHER" id="PTHR24421:SF10">
    <property type="entry name" value="NITRATE_NITRITE SENSOR PROTEIN NARQ"/>
    <property type="match status" value="1"/>
</dbReference>
<dbReference type="GO" id="GO:0000155">
    <property type="term" value="F:phosphorelay sensor kinase activity"/>
    <property type="evidence" value="ECO:0007669"/>
    <property type="project" value="InterPro"/>
</dbReference>
<feature type="transmembrane region" description="Helical" evidence="9">
    <location>
        <begin position="12"/>
        <end position="31"/>
    </location>
</feature>
<comment type="catalytic activity">
    <reaction evidence="1">
        <text>ATP + protein L-histidine = ADP + protein N-phospho-L-histidine.</text>
        <dbReference type="EC" id="2.7.13.3"/>
    </reaction>
</comment>
<evidence type="ECO:0000256" key="3">
    <source>
        <dbReference type="ARBA" id="ARBA00022553"/>
    </source>
</evidence>
<evidence type="ECO:0000259" key="11">
    <source>
        <dbReference type="Pfam" id="PF07730"/>
    </source>
</evidence>
<dbReference type="GO" id="GO:0005524">
    <property type="term" value="F:ATP binding"/>
    <property type="evidence" value="ECO:0007669"/>
    <property type="project" value="UniProtKB-KW"/>
</dbReference>
<dbReference type="RefSeq" id="WP_014845639.1">
    <property type="nucleotide sequence ID" value="NZ_CP040007.1"/>
</dbReference>
<dbReference type="Gene3D" id="3.30.565.10">
    <property type="entry name" value="Histidine kinase-like ATPase, C-terminal domain"/>
    <property type="match status" value="1"/>
</dbReference>
<name>A0AB37I0P5_9ACTN</name>
<dbReference type="Proteomes" id="UP000677180">
    <property type="component" value="Chromosome"/>
</dbReference>
<dbReference type="SUPFAM" id="SSF55874">
    <property type="entry name" value="ATPase domain of HSP90 chaperone/DNA topoisomerase II/histidine kinase"/>
    <property type="match status" value="1"/>
</dbReference>
<evidence type="ECO:0000256" key="2">
    <source>
        <dbReference type="ARBA" id="ARBA00012438"/>
    </source>
</evidence>
<reference evidence="12" key="1">
    <citation type="submission" date="2021-03" db="EMBL/GenBank/DDBJ databases">
        <title>Human Oral Microbial Genomes.</title>
        <authorList>
            <person name="Johnston C.D."/>
            <person name="Chen T."/>
            <person name="Dewhirst F.E."/>
        </authorList>
    </citation>
    <scope>NUCLEOTIDE SEQUENCE</scope>
    <source>
        <strain evidence="12">F0714</strain>
    </source>
</reference>
<dbReference type="InterPro" id="IPR011712">
    <property type="entry name" value="Sig_transdc_His_kin_sub3_dim/P"/>
</dbReference>